<evidence type="ECO:0000313" key="6">
    <source>
        <dbReference type="Proteomes" id="UP000184310"/>
    </source>
</evidence>
<keyword evidence="1 5" id="KW-0808">Transferase</keyword>
<reference evidence="5 6" key="1">
    <citation type="submission" date="2016-11" db="EMBL/GenBank/DDBJ databases">
        <authorList>
            <person name="Jaros S."/>
            <person name="Januszkiewicz K."/>
            <person name="Wedrychowicz H."/>
        </authorList>
    </citation>
    <scope>NUCLEOTIDE SEQUENCE [LARGE SCALE GENOMIC DNA]</scope>
    <source>
        <strain evidence="5 6">DSM 21758</strain>
    </source>
</reference>
<gene>
    <name evidence="5" type="ORF">SAMN02745163_04435</name>
</gene>
<feature type="domain" description="N-acetyltransferase" evidence="4">
    <location>
        <begin position="15"/>
        <end position="184"/>
    </location>
</feature>
<dbReference type="AlphaFoldDB" id="A0A1M6V6X7"/>
<evidence type="ECO:0000256" key="1">
    <source>
        <dbReference type="ARBA" id="ARBA00022679"/>
    </source>
</evidence>
<dbReference type="GO" id="GO:0016747">
    <property type="term" value="F:acyltransferase activity, transferring groups other than amino-acyl groups"/>
    <property type="evidence" value="ECO:0007669"/>
    <property type="project" value="InterPro"/>
</dbReference>
<evidence type="ECO:0000259" key="4">
    <source>
        <dbReference type="PROSITE" id="PS51186"/>
    </source>
</evidence>
<dbReference type="InterPro" id="IPR016181">
    <property type="entry name" value="Acyl_CoA_acyltransferase"/>
</dbReference>
<dbReference type="PROSITE" id="PS51186">
    <property type="entry name" value="GNAT"/>
    <property type="match status" value="1"/>
</dbReference>
<organism evidence="5 6">
    <name type="scientific">Clostridium cavendishii DSM 21758</name>
    <dbReference type="NCBI Taxonomy" id="1121302"/>
    <lineage>
        <taxon>Bacteria</taxon>
        <taxon>Bacillati</taxon>
        <taxon>Bacillota</taxon>
        <taxon>Clostridia</taxon>
        <taxon>Eubacteriales</taxon>
        <taxon>Clostridiaceae</taxon>
        <taxon>Clostridium</taxon>
    </lineage>
</organism>
<dbReference type="InterPro" id="IPR000182">
    <property type="entry name" value="GNAT_dom"/>
</dbReference>
<dbReference type="OrthoDB" id="9785602at2"/>
<dbReference type="PANTHER" id="PTHR43792:SF8">
    <property type="entry name" value="[RIBOSOMAL PROTEIN US5]-ALANINE N-ACETYLTRANSFERASE"/>
    <property type="match status" value="1"/>
</dbReference>
<dbReference type="PANTHER" id="PTHR43792">
    <property type="entry name" value="GNAT FAMILY, PUTATIVE (AFU_ORTHOLOGUE AFUA_3G00765)-RELATED-RELATED"/>
    <property type="match status" value="1"/>
</dbReference>
<dbReference type="Pfam" id="PF13302">
    <property type="entry name" value="Acetyltransf_3"/>
    <property type="match status" value="1"/>
</dbReference>
<dbReference type="InterPro" id="IPR051531">
    <property type="entry name" value="N-acetyltransferase"/>
</dbReference>
<dbReference type="EMBL" id="FQZB01000027">
    <property type="protein sequence ID" value="SHK77213.1"/>
    <property type="molecule type" value="Genomic_DNA"/>
</dbReference>
<dbReference type="SUPFAM" id="SSF55729">
    <property type="entry name" value="Acyl-CoA N-acyltransferases (Nat)"/>
    <property type="match status" value="1"/>
</dbReference>
<dbReference type="Gene3D" id="3.40.630.30">
    <property type="match status" value="1"/>
</dbReference>
<dbReference type="STRING" id="1121302.SAMN02745163_04435"/>
<name>A0A1M6V6X7_9CLOT</name>
<keyword evidence="2" id="KW-0012">Acyltransferase</keyword>
<evidence type="ECO:0000256" key="3">
    <source>
        <dbReference type="ARBA" id="ARBA00038502"/>
    </source>
</evidence>
<protein>
    <submittedName>
        <fullName evidence="5">Ribosomal-protein-alanine N-acetyltransferase</fullName>
    </submittedName>
</protein>
<dbReference type="Proteomes" id="UP000184310">
    <property type="component" value="Unassembled WGS sequence"/>
</dbReference>
<dbReference type="RefSeq" id="WP_072993642.1">
    <property type="nucleotide sequence ID" value="NZ_FQZB01000027.1"/>
</dbReference>
<proteinExistence type="inferred from homology"/>
<evidence type="ECO:0000313" key="5">
    <source>
        <dbReference type="EMBL" id="SHK77213.1"/>
    </source>
</evidence>
<evidence type="ECO:0000256" key="2">
    <source>
        <dbReference type="ARBA" id="ARBA00023315"/>
    </source>
</evidence>
<comment type="similarity">
    <text evidence="3">Belongs to the acetyltransferase family. RimJ subfamily.</text>
</comment>
<accession>A0A1M6V6X7</accession>
<keyword evidence="6" id="KW-1185">Reference proteome</keyword>
<sequence>MLNHKGTVIIETERLILRPFKQNDAEAMFKNWCNDIEVCKFLSWGPHKDIYDTRDILKEWTEGYLENNSYNWAITLKDKNEPIGSIGAFNVCETNERCEIGYCIGKSFWGKGIMTEALKALLNFFFYEVGIHRIQLRHDVKNPGSGKVMQKVGMIYEATLNEFTKRRDGSFGNLDLYYITKDIYFKNLNRA</sequence>